<sequence>MRKTKWAVIGAGNGGQAIAGHLGLLGYEVNIYDAFEETIDAIQKQGGIHIGGIEEGFGKIKIASTDIGAVICDADIIMVVNPSIYHRAIAEKCAPYLKDDQIVFLHPGATFGAFAFKKALEDCGYMKNITIAESNTLIYACRSVEPGRADILGKKDRLLVSSLPATNNKYVCKLLKEIYEEIEEAENVLVTSIDSTNPIVHCAPTLLSTSWIESDKDWYFYHDGISQTIGSFIEGMDAERVAIGRKLGLEDDKNLFTCVKQYELEYNVKRDTLSEAVRNNEAYDGIKGPKSLNTRYLFEDIPMGLIPLISVGKQLGMKTERMEIIVKLAELMLEKDLHENARTVENLGIEGMAAESIIEFATNGMK</sequence>
<evidence type="ECO:0000256" key="1">
    <source>
        <dbReference type="ARBA" id="ARBA00023002"/>
    </source>
</evidence>
<proteinExistence type="predicted"/>
<evidence type="ECO:0000313" key="4">
    <source>
        <dbReference type="EMBL" id="SHI50970.1"/>
    </source>
</evidence>
<evidence type="ECO:0000259" key="3">
    <source>
        <dbReference type="Pfam" id="PF02317"/>
    </source>
</evidence>
<feature type="domain" description="Opine dehydrogenase" evidence="3">
    <location>
        <begin position="185"/>
        <end position="332"/>
    </location>
</feature>
<dbReference type="InterPro" id="IPR051729">
    <property type="entry name" value="Opine/Lysopine_DH"/>
</dbReference>
<dbReference type="OrthoDB" id="1073746at2"/>
<name>A0A1M6BQ70_9FIRM</name>
<dbReference type="EMBL" id="FQZL01000005">
    <property type="protein sequence ID" value="SHI50970.1"/>
    <property type="molecule type" value="Genomic_DNA"/>
</dbReference>
<gene>
    <name evidence="4" type="ORF">SAMN02745751_00437</name>
</gene>
<keyword evidence="1" id="KW-0560">Oxidoreductase</keyword>
<dbReference type="STRING" id="1121476.SAMN02745751_00437"/>
<organism evidence="4 5">
    <name type="scientific">Dethiosulfatibacter aminovorans DSM 17477</name>
    <dbReference type="NCBI Taxonomy" id="1121476"/>
    <lineage>
        <taxon>Bacteria</taxon>
        <taxon>Bacillati</taxon>
        <taxon>Bacillota</taxon>
        <taxon>Tissierellia</taxon>
        <taxon>Dethiosulfatibacter</taxon>
    </lineage>
</organism>
<keyword evidence="5" id="KW-1185">Reference proteome</keyword>
<dbReference type="InterPro" id="IPR036291">
    <property type="entry name" value="NAD(P)-bd_dom_sf"/>
</dbReference>
<dbReference type="Pfam" id="PF02317">
    <property type="entry name" value="Octopine_DH"/>
    <property type="match status" value="1"/>
</dbReference>
<feature type="domain" description="Glycerol-3-phosphate dehydrogenase NAD-dependent N-terminal" evidence="2">
    <location>
        <begin position="7"/>
        <end position="103"/>
    </location>
</feature>
<protein>
    <submittedName>
        <fullName evidence="4">Opine dehydrogenase</fullName>
    </submittedName>
</protein>
<dbReference type="InterPro" id="IPR013328">
    <property type="entry name" value="6PGD_dom2"/>
</dbReference>
<accession>A0A1M6BQ70</accession>
<dbReference type="SUPFAM" id="SSF51735">
    <property type="entry name" value="NAD(P)-binding Rossmann-fold domains"/>
    <property type="match status" value="1"/>
</dbReference>
<dbReference type="GO" id="GO:0051287">
    <property type="term" value="F:NAD binding"/>
    <property type="evidence" value="ECO:0007669"/>
    <property type="project" value="InterPro"/>
</dbReference>
<dbReference type="Gene3D" id="3.40.50.720">
    <property type="entry name" value="NAD(P)-binding Rossmann-like Domain"/>
    <property type="match status" value="1"/>
</dbReference>
<evidence type="ECO:0000313" key="5">
    <source>
        <dbReference type="Proteomes" id="UP000184052"/>
    </source>
</evidence>
<dbReference type="InterPro" id="IPR008927">
    <property type="entry name" value="6-PGluconate_DH-like_C_sf"/>
</dbReference>
<dbReference type="RefSeq" id="WP_073046451.1">
    <property type="nucleotide sequence ID" value="NZ_FQZL01000005.1"/>
</dbReference>
<dbReference type="InterPro" id="IPR011128">
    <property type="entry name" value="G3P_DH_NAD-dep_N"/>
</dbReference>
<dbReference type="InterPro" id="IPR003421">
    <property type="entry name" value="Opine_DH"/>
</dbReference>
<dbReference type="PANTHER" id="PTHR38015">
    <property type="entry name" value="BLR6086 PROTEIN"/>
    <property type="match status" value="1"/>
</dbReference>
<dbReference type="GO" id="GO:0016616">
    <property type="term" value="F:oxidoreductase activity, acting on the CH-OH group of donors, NAD or NADP as acceptor"/>
    <property type="evidence" value="ECO:0007669"/>
    <property type="project" value="InterPro"/>
</dbReference>
<dbReference type="Proteomes" id="UP000184052">
    <property type="component" value="Unassembled WGS sequence"/>
</dbReference>
<dbReference type="SUPFAM" id="SSF48179">
    <property type="entry name" value="6-phosphogluconate dehydrogenase C-terminal domain-like"/>
    <property type="match status" value="1"/>
</dbReference>
<reference evidence="4 5" key="1">
    <citation type="submission" date="2016-11" db="EMBL/GenBank/DDBJ databases">
        <authorList>
            <person name="Jaros S."/>
            <person name="Januszkiewicz K."/>
            <person name="Wedrychowicz H."/>
        </authorList>
    </citation>
    <scope>NUCLEOTIDE SEQUENCE [LARGE SCALE GENOMIC DNA]</scope>
    <source>
        <strain evidence="4 5">DSM 17477</strain>
    </source>
</reference>
<dbReference type="Gene3D" id="1.10.1040.10">
    <property type="entry name" value="N-(1-d-carboxylethyl)-l-norvaline Dehydrogenase, domain 2"/>
    <property type="match status" value="1"/>
</dbReference>
<dbReference type="GO" id="GO:0046168">
    <property type="term" value="P:glycerol-3-phosphate catabolic process"/>
    <property type="evidence" value="ECO:0007669"/>
    <property type="project" value="InterPro"/>
</dbReference>
<evidence type="ECO:0000259" key="2">
    <source>
        <dbReference type="Pfam" id="PF01210"/>
    </source>
</evidence>
<dbReference type="AlphaFoldDB" id="A0A1M6BQ70"/>
<dbReference type="PANTHER" id="PTHR38015:SF1">
    <property type="entry name" value="OPINE DEHYDROGENASE DOMAIN-CONTAINING PROTEIN"/>
    <property type="match status" value="1"/>
</dbReference>
<dbReference type="Pfam" id="PF01210">
    <property type="entry name" value="NAD_Gly3P_dh_N"/>
    <property type="match status" value="1"/>
</dbReference>